<feature type="compositionally biased region" description="Basic and acidic residues" evidence="5">
    <location>
        <begin position="902"/>
        <end position="924"/>
    </location>
</feature>
<dbReference type="GO" id="GO:0032991">
    <property type="term" value="C:protein-containing complex"/>
    <property type="evidence" value="ECO:0007669"/>
    <property type="project" value="UniProtKB-ARBA"/>
</dbReference>
<evidence type="ECO:0000256" key="1">
    <source>
        <dbReference type="ARBA" id="ARBA00009574"/>
    </source>
</evidence>
<dbReference type="GO" id="GO:0000323">
    <property type="term" value="C:lytic vacuole"/>
    <property type="evidence" value="ECO:0007669"/>
    <property type="project" value="TreeGrafter"/>
</dbReference>
<protein>
    <recommendedName>
        <fullName evidence="2">Autophagy-related protein 14</fullName>
    </recommendedName>
</protein>
<dbReference type="InterPro" id="IPR018791">
    <property type="entry name" value="UV_resistance/autophagy_Atg14"/>
</dbReference>
<dbReference type="GeneID" id="66103577"/>
<dbReference type="Proteomes" id="UP000812287">
    <property type="component" value="Unassembled WGS sequence"/>
</dbReference>
<reference evidence="6" key="1">
    <citation type="submission" date="2020-11" db="EMBL/GenBank/DDBJ databases">
        <title>Adaptations for nitrogen fixation in a non-lichenized fungal sporocarp promotes dispersal by wood-feeding termites.</title>
        <authorList>
            <consortium name="DOE Joint Genome Institute"/>
            <person name="Koch R.A."/>
            <person name="Yoon G."/>
            <person name="Arayal U."/>
            <person name="Lail K."/>
            <person name="Amirebrahimi M."/>
            <person name="Labutti K."/>
            <person name="Lipzen A."/>
            <person name="Riley R."/>
            <person name="Barry K."/>
            <person name="Henrissat B."/>
            <person name="Grigoriev I.V."/>
            <person name="Herr J.R."/>
            <person name="Aime M.C."/>
        </authorList>
    </citation>
    <scope>NUCLEOTIDE SEQUENCE</scope>
    <source>
        <strain evidence="6">MCA 3950</strain>
    </source>
</reference>
<dbReference type="GO" id="GO:0000149">
    <property type="term" value="F:SNARE binding"/>
    <property type="evidence" value="ECO:0007669"/>
    <property type="project" value="TreeGrafter"/>
</dbReference>
<dbReference type="OrthoDB" id="72772at2759"/>
<evidence type="ECO:0000313" key="7">
    <source>
        <dbReference type="Proteomes" id="UP000812287"/>
    </source>
</evidence>
<dbReference type="Pfam" id="PF10186">
    <property type="entry name" value="ATG14"/>
    <property type="match status" value="1"/>
</dbReference>
<evidence type="ECO:0000256" key="2">
    <source>
        <dbReference type="ARBA" id="ARBA00013807"/>
    </source>
</evidence>
<feature type="coiled-coil region" evidence="4">
    <location>
        <begin position="529"/>
        <end position="556"/>
    </location>
</feature>
<keyword evidence="7" id="KW-1185">Reference proteome</keyword>
<evidence type="ECO:0000256" key="4">
    <source>
        <dbReference type="SAM" id="Coils"/>
    </source>
</evidence>
<comment type="caution">
    <text evidence="6">The sequence shown here is derived from an EMBL/GenBank/DDBJ whole genome shotgun (WGS) entry which is preliminary data.</text>
</comment>
<gene>
    <name evidence="6" type="ORF">BT62DRAFT_532048</name>
</gene>
<evidence type="ECO:0000313" key="6">
    <source>
        <dbReference type="EMBL" id="KAG7450720.1"/>
    </source>
</evidence>
<comment type="similarity">
    <text evidence="1">Belongs to the ATG14 family.</text>
</comment>
<feature type="region of interest" description="Disordered" evidence="5">
    <location>
        <begin position="779"/>
        <end position="836"/>
    </location>
</feature>
<feature type="region of interest" description="Disordered" evidence="5">
    <location>
        <begin position="95"/>
        <end position="142"/>
    </location>
</feature>
<dbReference type="PANTHER" id="PTHR15157">
    <property type="entry name" value="UV RADIATION RESISTANCE-ASSOCIATED GENE PROTEIN"/>
    <property type="match status" value="1"/>
</dbReference>
<feature type="region of interest" description="Disordered" evidence="5">
    <location>
        <begin position="866"/>
        <end position="965"/>
    </location>
</feature>
<feature type="compositionally biased region" description="Low complexity" evidence="5">
    <location>
        <begin position="301"/>
        <end position="313"/>
    </location>
</feature>
<accession>A0A9P7W2D4</accession>
<feature type="compositionally biased region" description="Polar residues" evidence="5">
    <location>
        <begin position="228"/>
        <end position="243"/>
    </location>
</feature>
<feature type="compositionally biased region" description="Polar residues" evidence="5">
    <location>
        <begin position="268"/>
        <end position="295"/>
    </location>
</feature>
<dbReference type="EMBL" id="MU250526">
    <property type="protein sequence ID" value="KAG7450720.1"/>
    <property type="molecule type" value="Genomic_DNA"/>
</dbReference>
<evidence type="ECO:0000256" key="3">
    <source>
        <dbReference type="ARBA" id="ARBA00023054"/>
    </source>
</evidence>
<feature type="compositionally biased region" description="Low complexity" evidence="5">
    <location>
        <begin position="824"/>
        <end position="836"/>
    </location>
</feature>
<feature type="compositionally biased region" description="Pro residues" evidence="5">
    <location>
        <begin position="954"/>
        <end position="965"/>
    </location>
</feature>
<evidence type="ECO:0000256" key="5">
    <source>
        <dbReference type="SAM" id="MobiDB-lite"/>
    </source>
</evidence>
<sequence length="965" mass="106118">MLNTVHAESEVTFDDIYDVLPQKRVRHITSIQIRNLTPFPVRDAFASALSQPSEQPQFSTHGHLTDDLDISLTLKRSRRVSINSVVTFRSKKSEDIAGGEGQGTGDSAAISRGRLRAGSRASSAGVSSKFASGSAPTIRRHRASSNASSLAATLSGPDVSALASTSAAPYNTLFHHHTQTELEGVIRTRLVETFLSITVHSPCNNIPEDTTPFPSPHRPASASRLSVPHSSPGSKTKKPNGTDNVKGHKPTVSSVERTTRASRVATPKSLSSTHLKSASTSVLRTNGQASSTVTKCPSPSPRSQSESRSSPVPDFLSPIHPPSTNPTFRIDPRTDFSSLTDITGGDLTVQVWAKSTVEGQNDPSGKGKGRLFPSETEWKLLEKWDFNLEELVPVPEDFSHASQLPSNTLLVTLDPPGHSCYLLSTKIPRSRTPSPSVGYASDPQTDTRRVRHIEDIFPSENSIDAFVSTPKRYKRGSRRKSRLSEDYVRTASWQDLFKLVTLQTCIHDTHSSLDDVAHSIDKFVKDNSAFKLRRRINECEARLDELQSNFQHLQTLRQEREWEIKTHRDRLRQRRETLGLARKQLLQRSNYLNIISQSVTEERSRLDVLRNRIKPTRTTLLSTLSWIFPIELRSPPDLLYTVLDVPLPIPFASNDPGPPLSLASHNDVNEDTVATALGYAAQLVQFIAVYLGKGLVYPVTFVGSRSLIRDGISAMVGPRMFPLFSKGVDTYRFEYGVFLLNKDIELLMSDYDLRALDMRHTLPNLKNLLLTLTNGEGLPEGRSRPFNSPTLSISGLESPRPESPMGESPATPKPTDRELPFENSTPPASGSTTPTTVDAIKKGRTFINLNQLAGFLSLRSRYPTSLISKSPSDGEGAHANGNTPEVSSEDTQEESSGVTEEDDRRIIRCENEGERADSDEDKRASNGYWHGGESSGSPGPEKINVDADRLSPALPTPPPPVVAHK</sequence>
<organism evidence="6 7">
    <name type="scientific">Guyanagaster necrorhizus</name>
    <dbReference type="NCBI Taxonomy" id="856835"/>
    <lineage>
        <taxon>Eukaryota</taxon>
        <taxon>Fungi</taxon>
        <taxon>Dikarya</taxon>
        <taxon>Basidiomycota</taxon>
        <taxon>Agaricomycotina</taxon>
        <taxon>Agaricomycetes</taxon>
        <taxon>Agaricomycetidae</taxon>
        <taxon>Agaricales</taxon>
        <taxon>Marasmiineae</taxon>
        <taxon>Physalacriaceae</taxon>
        <taxon>Guyanagaster</taxon>
    </lineage>
</organism>
<dbReference type="PANTHER" id="PTHR15157:SF5">
    <property type="entry name" value="UV RADIATION RESISTANCE-ASSOCIATED GENE PROTEIN"/>
    <property type="match status" value="1"/>
</dbReference>
<feature type="region of interest" description="Disordered" evidence="5">
    <location>
        <begin position="201"/>
        <end position="332"/>
    </location>
</feature>
<dbReference type="GO" id="GO:0005768">
    <property type="term" value="C:endosome"/>
    <property type="evidence" value="ECO:0007669"/>
    <property type="project" value="TreeGrafter"/>
</dbReference>
<proteinExistence type="inferred from homology"/>
<keyword evidence="3 4" id="KW-0175">Coiled coil</keyword>
<feature type="compositionally biased region" description="Polar residues" evidence="5">
    <location>
        <begin position="785"/>
        <end position="795"/>
    </location>
</feature>
<dbReference type="AlphaFoldDB" id="A0A9P7W2D4"/>
<feature type="compositionally biased region" description="Low complexity" evidence="5">
    <location>
        <begin position="107"/>
        <end position="128"/>
    </location>
</feature>
<dbReference type="RefSeq" id="XP_043044220.1">
    <property type="nucleotide sequence ID" value="XM_043181281.1"/>
</dbReference>
<dbReference type="GO" id="GO:0035493">
    <property type="term" value="P:SNARE complex assembly"/>
    <property type="evidence" value="ECO:0007669"/>
    <property type="project" value="TreeGrafter"/>
</dbReference>
<name>A0A9P7W2D4_9AGAR</name>